<dbReference type="KEGG" id="byl:A4V09_20435"/>
<dbReference type="RefSeq" id="WP_084043704.1">
    <property type="nucleotide sequence ID" value="NZ_CP015405.2"/>
</dbReference>
<dbReference type="PANTHER" id="PTHR34704">
    <property type="entry name" value="ATPASE"/>
    <property type="match status" value="1"/>
</dbReference>
<dbReference type="GO" id="GO:0005524">
    <property type="term" value="F:ATP binding"/>
    <property type="evidence" value="ECO:0007669"/>
    <property type="project" value="InterPro"/>
</dbReference>
<dbReference type="InterPro" id="IPR004256">
    <property type="entry name" value="DUF234"/>
</dbReference>
<dbReference type="SUPFAM" id="SSF52540">
    <property type="entry name" value="P-loop containing nucleoside triphosphate hydrolases"/>
    <property type="match status" value="1"/>
</dbReference>
<evidence type="ECO:0008006" key="5">
    <source>
        <dbReference type="Google" id="ProtNLM"/>
    </source>
</evidence>
<name>A0A1C7IE23_9FIRM</name>
<dbReference type="InterPro" id="IPR027417">
    <property type="entry name" value="P-loop_NTPase"/>
</dbReference>
<dbReference type="Pfam" id="PF03008">
    <property type="entry name" value="DUF234"/>
    <property type="match status" value="1"/>
</dbReference>
<protein>
    <recommendedName>
        <fullName evidence="5">DUF234 domain-containing protein</fullName>
    </recommendedName>
</protein>
<dbReference type="EMBL" id="CP015405">
    <property type="protein sequence ID" value="ANU77891.1"/>
    <property type="molecule type" value="Genomic_DNA"/>
</dbReference>
<evidence type="ECO:0000259" key="2">
    <source>
        <dbReference type="Pfam" id="PF03008"/>
    </source>
</evidence>
<dbReference type="Pfam" id="PF01637">
    <property type="entry name" value="ATPase_2"/>
    <property type="match status" value="1"/>
</dbReference>
<accession>A0A1C7IE23</accession>
<proteinExistence type="predicted"/>
<dbReference type="InterPro" id="IPR011579">
    <property type="entry name" value="ATPase_dom"/>
</dbReference>
<feature type="domain" description="DUF234" evidence="2">
    <location>
        <begin position="302"/>
        <end position="397"/>
    </location>
</feature>
<reference evidence="3" key="1">
    <citation type="submission" date="2017-04" db="EMBL/GenBank/DDBJ databases">
        <title>Complete Genome Sequences of Twelve Strains of a Stable Defined Moderately Diverse Mouse Microbiota 2 (sDMDMm2).</title>
        <authorList>
            <person name="Uchimura Y."/>
            <person name="Wyss M."/>
            <person name="Brugiroux S."/>
            <person name="Limenitakis J.P."/>
            <person name="Stecher B."/>
            <person name="McCoy K.D."/>
            <person name="Macpherson A.J."/>
        </authorList>
    </citation>
    <scope>NUCLEOTIDE SEQUENCE</scope>
    <source>
        <strain evidence="3">YL58</strain>
    </source>
</reference>
<dbReference type="Proteomes" id="UP000092574">
    <property type="component" value="Chromosome"/>
</dbReference>
<dbReference type="STRING" id="1796616.A4V09_20435"/>
<dbReference type="AlphaFoldDB" id="A0A1C7IE23"/>
<evidence type="ECO:0000313" key="4">
    <source>
        <dbReference type="Proteomes" id="UP000092574"/>
    </source>
</evidence>
<gene>
    <name evidence="3" type="ORF">A4V09_20435</name>
</gene>
<dbReference type="PANTHER" id="PTHR34704:SF1">
    <property type="entry name" value="ATPASE"/>
    <property type="match status" value="1"/>
</dbReference>
<sequence>MFLDKDNHLAKLNELYGQNCFQSAAIYCDSGMGKTTLLRQFSAGKRTLYFKPLETTDNENFLALKKEALRVLGPLEKLKAAKRFAELFRTIGKSSREDSLLFIIDDYPHLINKNRRLSTLIQSYMTKEWKNSRLFIILCKPASLYEKEHTQTANPLLLKPFTFFETRQLFRHLPVEQQIWIFGITGGVPGYLAYFINDKPFQENLYQLFFTEEGAFYRRPAKFLKVHLSEPELAHSALLCLGAQRRKLHEICERTELTPSAAGSLMNTLDLLGLVDKIIPVTEEAGSRRTLYRTSDGVFRFWYTFAAPHRSAIEMGCGREVFDKEILPSLDRYSRETFEDICRQYLDLISSLGQAPFPFNHAGSWWGQHPTRKRTEYVPIAAADDSNILLGDCFWTDEWIDLEGLQSLQKHASLFPHSTIWYYLFAKSDFVSGMETIYGDTVKVFTLEQMCTCADAAICTPAIC</sequence>
<evidence type="ECO:0000259" key="1">
    <source>
        <dbReference type="Pfam" id="PF01637"/>
    </source>
</evidence>
<organism evidence="3 4">
    <name type="scientific">Blautia pseudococcoides</name>
    <dbReference type="NCBI Taxonomy" id="1796616"/>
    <lineage>
        <taxon>Bacteria</taxon>
        <taxon>Bacillati</taxon>
        <taxon>Bacillota</taxon>
        <taxon>Clostridia</taxon>
        <taxon>Lachnospirales</taxon>
        <taxon>Lachnospiraceae</taxon>
        <taxon>Blautia</taxon>
    </lineage>
</organism>
<dbReference type="Gene3D" id="3.40.50.300">
    <property type="entry name" value="P-loop containing nucleotide triphosphate hydrolases"/>
    <property type="match status" value="1"/>
</dbReference>
<evidence type="ECO:0000313" key="3">
    <source>
        <dbReference type="EMBL" id="ANU77891.1"/>
    </source>
</evidence>
<keyword evidence="4" id="KW-1185">Reference proteome</keyword>
<dbReference type="OrthoDB" id="9813134at2"/>
<feature type="domain" description="ATPase" evidence="1">
    <location>
        <begin position="2"/>
        <end position="194"/>
    </location>
</feature>